<evidence type="ECO:0000313" key="2">
    <source>
        <dbReference type="EMBL" id="SQG80564.1"/>
    </source>
</evidence>
<dbReference type="AlphaFoldDB" id="A0AA94M5F3"/>
<reference evidence="3 4" key="1">
    <citation type="submission" date="2018-06" db="EMBL/GenBank/DDBJ databases">
        <authorList>
            <consortium name="Pathogen Informatics"/>
            <person name="Doyle S."/>
        </authorList>
    </citation>
    <scope>NUCLEOTIDE SEQUENCE [LARGE SCALE GENOMIC DNA]</scope>
    <source>
        <strain evidence="3 4">NCTC13773</strain>
    </source>
</reference>
<dbReference type="PANTHER" id="PTHR34985:SF1">
    <property type="entry name" value="SLR0554 PROTEIN"/>
    <property type="match status" value="1"/>
</dbReference>
<protein>
    <submittedName>
        <fullName evidence="3">Prophage ps2 protein 15</fullName>
    </submittedName>
</protein>
<gene>
    <name evidence="2" type="ORF">NCTC13773_02397</name>
    <name evidence="3" type="ORF">NCTC13773_02515</name>
</gene>
<evidence type="ECO:0000313" key="3">
    <source>
        <dbReference type="EMBL" id="SQG80680.1"/>
    </source>
</evidence>
<dbReference type="EMBL" id="LS483409">
    <property type="protein sequence ID" value="SQG80564.1"/>
    <property type="molecule type" value="Genomic_DNA"/>
</dbReference>
<dbReference type="EMBL" id="LS483409">
    <property type="protein sequence ID" value="SQG80680.1"/>
    <property type="molecule type" value="Genomic_DNA"/>
</dbReference>
<proteinExistence type="predicted"/>
<name>A0AA94M5F3_9STRE</name>
<evidence type="ECO:0000259" key="1">
    <source>
        <dbReference type="Pfam" id="PF05272"/>
    </source>
</evidence>
<dbReference type="RefSeq" id="WP_077497856.1">
    <property type="nucleotide sequence ID" value="NZ_LS483409.1"/>
</dbReference>
<dbReference type="Pfam" id="PF05272">
    <property type="entry name" value="VapE-like_dom"/>
    <property type="match status" value="1"/>
</dbReference>
<dbReference type="InterPro" id="IPR007936">
    <property type="entry name" value="VapE-like_dom"/>
</dbReference>
<dbReference type="Proteomes" id="UP000249013">
    <property type="component" value="Chromosome 1"/>
</dbReference>
<sequence>MSDFMNQLDEKVPDHKTNVTSINSRRLKRDENGKIIKNRNNLLLLFRGEDIKLNKLFKYNEATKNVEVTRNQQLSDYITIKHGLLSDDTIRQLWAYLSECWGLEYKENDIANVVKIIALNKSYNPIKIFLEKAKATAEPVDPFTIIQKYINIEDNQYNRIVFDLMFRGAIARVYHAGIQFDYCLDLVGKQGTGKTTFLREIFKGFYGEISSYTEKDDLLKMVELWAVNDDELVATNKIRPNELKQIITMREIRIRRPYGKSTEIIPVDFVFTRTTNDTGHLRDFTGDRRFLGVEVLPKTDKQVNQISPQDLLNIWGNYYKAYEANSKLYYDDTSEEGKLIARERAKYKYQDDIIEKLEWYLSIKIPEDFFDVTTKKHYRKQYYTDLEETGTAYKTNDDRQAGSEWVGTVARDRLNVNDVIYEIFEDESEPASKIKKKIKIYMNSLDGWEYQRAMYFGKRKTSGFIKKH</sequence>
<feature type="domain" description="Virulence-associated protein E-like" evidence="1">
    <location>
        <begin position="144"/>
        <end position="346"/>
    </location>
</feature>
<organism evidence="3 4">
    <name type="scientific">Streptococcus gallolyticus</name>
    <dbReference type="NCBI Taxonomy" id="315405"/>
    <lineage>
        <taxon>Bacteria</taxon>
        <taxon>Bacillati</taxon>
        <taxon>Bacillota</taxon>
        <taxon>Bacilli</taxon>
        <taxon>Lactobacillales</taxon>
        <taxon>Streptococcaceae</taxon>
        <taxon>Streptococcus</taxon>
    </lineage>
</organism>
<accession>A0AA94M5F3</accession>
<evidence type="ECO:0000313" key="4">
    <source>
        <dbReference type="Proteomes" id="UP000249013"/>
    </source>
</evidence>
<dbReference type="PANTHER" id="PTHR34985">
    <property type="entry name" value="SLR0554 PROTEIN"/>
    <property type="match status" value="1"/>
</dbReference>